<dbReference type="EMBL" id="AWTV01000006">
    <property type="protein sequence ID" value="KIH92296.1"/>
    <property type="molecule type" value="Genomic_DNA"/>
</dbReference>
<evidence type="ECO:0000313" key="2">
    <source>
        <dbReference type="Proteomes" id="UP000031575"/>
    </source>
</evidence>
<reference evidence="1 2" key="1">
    <citation type="journal article" date="2014" name="BMC Genomics">
        <title>Comparative genomics of the major fungal agents of human and animal Sporotrichosis: Sporothrix schenckii and Sporothrix brasiliensis.</title>
        <authorList>
            <person name="Teixeira M.M."/>
            <person name="de Almeida L.G."/>
            <person name="Kubitschek-Barreira P."/>
            <person name="Alves F.L."/>
            <person name="Kioshima E.S."/>
            <person name="Abadio A.K."/>
            <person name="Fernandes L."/>
            <person name="Derengowski L.S."/>
            <person name="Ferreira K.S."/>
            <person name="Souza R.C."/>
            <person name="Ruiz J.C."/>
            <person name="de Andrade N.C."/>
            <person name="Paes H.C."/>
            <person name="Nicola A.M."/>
            <person name="Albuquerque P."/>
            <person name="Gerber A.L."/>
            <person name="Martins V.P."/>
            <person name="Peconick L.D."/>
            <person name="Neto A.V."/>
            <person name="Chaucanez C.B."/>
            <person name="Silva P.A."/>
            <person name="Cunha O.L."/>
            <person name="de Oliveira F.F."/>
            <person name="dos Santos T.C."/>
            <person name="Barros A.L."/>
            <person name="Soares M.A."/>
            <person name="de Oliveira L.M."/>
            <person name="Marini M.M."/>
            <person name="Villalobos-Duno H."/>
            <person name="Cunha M.M."/>
            <person name="de Hoog S."/>
            <person name="da Silveira J.F."/>
            <person name="Henrissat B."/>
            <person name="Nino-Vega G.A."/>
            <person name="Cisalpino P.S."/>
            <person name="Mora-Montes H.M."/>
            <person name="Almeida S.R."/>
            <person name="Stajich J.E."/>
            <person name="Lopes-Bezerra L.M."/>
            <person name="Vasconcelos A.T."/>
            <person name="Felipe M.S."/>
        </authorList>
    </citation>
    <scope>NUCLEOTIDE SEQUENCE [LARGE SCALE GENOMIC DNA]</scope>
    <source>
        <strain evidence="1 2">5110</strain>
    </source>
</reference>
<comment type="caution">
    <text evidence="1">The sequence shown here is derived from an EMBL/GenBank/DDBJ whole genome shotgun (WGS) entry which is preliminary data.</text>
</comment>
<dbReference type="Proteomes" id="UP000031575">
    <property type="component" value="Unassembled WGS sequence"/>
</dbReference>
<organism evidence="1 2">
    <name type="scientific">Sporothrix brasiliensis 5110</name>
    <dbReference type="NCBI Taxonomy" id="1398154"/>
    <lineage>
        <taxon>Eukaryota</taxon>
        <taxon>Fungi</taxon>
        <taxon>Dikarya</taxon>
        <taxon>Ascomycota</taxon>
        <taxon>Pezizomycotina</taxon>
        <taxon>Sordariomycetes</taxon>
        <taxon>Sordariomycetidae</taxon>
        <taxon>Ophiostomatales</taxon>
        <taxon>Ophiostomataceae</taxon>
        <taxon>Sporothrix</taxon>
    </lineage>
</organism>
<gene>
    <name evidence="1" type="ORF">SPBR_03374</name>
</gene>
<dbReference type="HOGENOM" id="CLU_2414727_0_0_1"/>
<proteinExistence type="predicted"/>
<keyword evidence="2" id="KW-1185">Reference proteome</keyword>
<dbReference type="VEuPathDB" id="FungiDB:SPBR_03374"/>
<evidence type="ECO:0000313" key="1">
    <source>
        <dbReference type="EMBL" id="KIH92296.1"/>
    </source>
</evidence>
<dbReference type="RefSeq" id="XP_040620306.1">
    <property type="nucleotide sequence ID" value="XM_040761676.1"/>
</dbReference>
<dbReference type="GeneID" id="63676597"/>
<accession>A0A0C2IT95</accession>
<dbReference type="AlphaFoldDB" id="A0A0C2IT95"/>
<protein>
    <submittedName>
        <fullName evidence="1">Uncharacterized protein</fullName>
    </submittedName>
</protein>
<sequence length="92" mass="10035">MRMPSLIDTPISRPPSTVSSAQFMYAPPGLDSSSTGATISSGRPVRPAVQRLAARLAWWLMSYECLPTVVPVISEGKMPGHMVLTRMFILQC</sequence>
<name>A0A0C2IT95_9PEZI</name>